<evidence type="ECO:0000256" key="1">
    <source>
        <dbReference type="SAM" id="MobiDB-lite"/>
    </source>
</evidence>
<dbReference type="InterPro" id="IPR025077">
    <property type="entry name" value="DUF3941"/>
</dbReference>
<dbReference type="Pfam" id="PF13081">
    <property type="entry name" value="DUF3941"/>
    <property type="match status" value="1"/>
</dbReference>
<proteinExistence type="predicted"/>
<feature type="region of interest" description="Disordered" evidence="1">
    <location>
        <begin position="1"/>
        <end position="43"/>
    </location>
</feature>
<accession>A0AAJ2U1Y6</accession>
<comment type="caution">
    <text evidence="2">The sequence shown here is derived from an EMBL/GenBank/DDBJ whole genome shotgun (WGS) entry which is preliminary data.</text>
</comment>
<feature type="compositionally biased region" description="Basic and acidic residues" evidence="1">
    <location>
        <begin position="28"/>
        <end position="43"/>
    </location>
</feature>
<dbReference type="Proteomes" id="UP001285636">
    <property type="component" value="Unassembled WGS sequence"/>
</dbReference>
<evidence type="ECO:0000313" key="3">
    <source>
        <dbReference type="Proteomes" id="UP001285636"/>
    </source>
</evidence>
<protein>
    <submittedName>
        <fullName evidence="2">DUF3941 domain-containing protein</fullName>
    </submittedName>
</protein>
<name>A0AAJ2U1Y6_ALKPS</name>
<dbReference type="AlphaFoldDB" id="A0AAJ2U1Y6"/>
<sequence length="43" mass="4874">MSHTGDSNKKKKDNNAINAKKNQQAMENARRGKHTDSKEPDHL</sequence>
<dbReference type="RefSeq" id="WP_075681162.1">
    <property type="nucleotide sequence ID" value="NZ_CP117835.1"/>
</dbReference>
<dbReference type="EMBL" id="JAWJAY010000002">
    <property type="protein sequence ID" value="MDV2885706.1"/>
    <property type="molecule type" value="Genomic_DNA"/>
</dbReference>
<evidence type="ECO:0000313" key="2">
    <source>
        <dbReference type="EMBL" id="MDV2885706.1"/>
    </source>
</evidence>
<gene>
    <name evidence="2" type="ORF">RYX45_11000</name>
</gene>
<reference evidence="2" key="1">
    <citation type="submission" date="2023-10" db="EMBL/GenBank/DDBJ databases">
        <title>Screening of Alkalihalophilus pseudofirmusBZ-TG-HK211 and Its Alleviation of Salt Stress on Rapeseed Growth.</title>
        <authorList>
            <person name="Zhao B."/>
            <person name="Guo T."/>
        </authorList>
    </citation>
    <scope>NUCLEOTIDE SEQUENCE</scope>
    <source>
        <strain evidence="2">BZ-TG-HK211</strain>
    </source>
</reference>
<organism evidence="2 3">
    <name type="scientific">Alkalihalophilus pseudofirmus</name>
    <name type="common">Bacillus pseudofirmus</name>
    <dbReference type="NCBI Taxonomy" id="79885"/>
    <lineage>
        <taxon>Bacteria</taxon>
        <taxon>Bacillati</taxon>
        <taxon>Bacillota</taxon>
        <taxon>Bacilli</taxon>
        <taxon>Bacillales</taxon>
        <taxon>Bacillaceae</taxon>
        <taxon>Alkalihalophilus</taxon>
    </lineage>
</organism>